<dbReference type="InterPro" id="IPR001173">
    <property type="entry name" value="Glyco_trans_2-like"/>
</dbReference>
<name>A0AB34T7M4_9BIFI</name>
<dbReference type="InterPro" id="IPR029044">
    <property type="entry name" value="Nucleotide-diphossugar_trans"/>
</dbReference>
<dbReference type="CDD" id="cd00761">
    <property type="entry name" value="Glyco_tranf_GTA_type"/>
    <property type="match status" value="1"/>
</dbReference>
<organism evidence="2 3">
    <name type="scientific">Bifidobacterium animalis subsp. animalis MCC 0483</name>
    <dbReference type="NCBI Taxonomy" id="1365955"/>
    <lineage>
        <taxon>Bacteria</taxon>
        <taxon>Bacillati</taxon>
        <taxon>Actinomycetota</taxon>
        <taxon>Actinomycetes</taxon>
        <taxon>Bifidobacteriales</taxon>
        <taxon>Bifidobacteriaceae</taxon>
        <taxon>Bifidobacterium</taxon>
    </lineage>
</organism>
<evidence type="ECO:0000259" key="1">
    <source>
        <dbReference type="Pfam" id="PF00535"/>
    </source>
</evidence>
<evidence type="ECO:0000313" key="3">
    <source>
        <dbReference type="Proteomes" id="UP000037239"/>
    </source>
</evidence>
<dbReference type="Pfam" id="PF00535">
    <property type="entry name" value="Glycos_transf_2"/>
    <property type="match status" value="1"/>
</dbReference>
<protein>
    <recommendedName>
        <fullName evidence="1">Glycosyltransferase 2-like domain-containing protein</fullName>
    </recommendedName>
</protein>
<feature type="domain" description="Glycosyltransferase 2-like" evidence="1">
    <location>
        <begin position="9"/>
        <end position="137"/>
    </location>
</feature>
<comment type="caution">
    <text evidence="2">The sequence shown here is derived from an EMBL/GenBank/DDBJ whole genome shotgun (WGS) entry which is preliminary data.</text>
</comment>
<dbReference type="PANTHER" id="PTHR22916:SF3">
    <property type="entry name" value="UDP-GLCNAC:BETAGAL BETA-1,3-N-ACETYLGLUCOSAMINYLTRANSFERASE-LIKE PROTEIN 1"/>
    <property type="match status" value="1"/>
</dbReference>
<dbReference type="Gene3D" id="3.90.550.10">
    <property type="entry name" value="Spore Coat Polysaccharide Biosynthesis Protein SpsA, Chain A"/>
    <property type="match status" value="1"/>
</dbReference>
<dbReference type="GO" id="GO:0016758">
    <property type="term" value="F:hexosyltransferase activity"/>
    <property type="evidence" value="ECO:0007669"/>
    <property type="project" value="UniProtKB-ARBA"/>
</dbReference>
<reference evidence="2 3" key="1">
    <citation type="journal article" date="2015" name="Int J Genomics">
        <title>Comparative Genomics Revealed Genetic Diversity and Species/Strain-Level Differences in Carbohydrate Metabolism of Three Probiotic Bifidobacterial Species.</title>
        <authorList>
            <person name="Odamaki T."/>
            <person name="Horigome A."/>
            <person name="Sugahara H."/>
            <person name="Hashikura N."/>
            <person name="Minami J."/>
            <person name="Xiao J.Z."/>
            <person name="Abe F."/>
        </authorList>
    </citation>
    <scope>NUCLEOTIDE SEQUENCE [LARGE SCALE GENOMIC DNA]</scope>
    <source>
        <strain evidence="2 3">MCC 0483</strain>
    </source>
</reference>
<proteinExistence type="predicted"/>
<dbReference type="RefSeq" id="WP_052826720.1">
    <property type="nucleotide sequence ID" value="NZ_AWFK01000018.1"/>
</dbReference>
<dbReference type="PANTHER" id="PTHR22916">
    <property type="entry name" value="GLYCOSYLTRANSFERASE"/>
    <property type="match status" value="1"/>
</dbReference>
<dbReference type="EMBL" id="AWFK01000018">
    <property type="protein sequence ID" value="KOA48243.1"/>
    <property type="molecule type" value="Genomic_DNA"/>
</dbReference>
<gene>
    <name evidence="2" type="ORF">BAAM0483_08915</name>
</gene>
<dbReference type="SUPFAM" id="SSF53448">
    <property type="entry name" value="Nucleotide-diphospho-sugar transferases"/>
    <property type="match status" value="1"/>
</dbReference>
<accession>A0AB34T7M4</accession>
<evidence type="ECO:0000313" key="2">
    <source>
        <dbReference type="EMBL" id="KOA48243.1"/>
    </source>
</evidence>
<dbReference type="Proteomes" id="UP000037239">
    <property type="component" value="Unassembled WGS sequence"/>
</dbReference>
<dbReference type="AlphaFoldDB" id="A0AB34T7M4"/>
<sequence>MNVVKTLTISIAAYNVQDYIGKTLESLLKCKNASDLDVIVVNDGSSDETLRVAREFERLAPTIIRIVNKQNGGYGSTINTSIRLAQGVYYRLLDGDDWVDPVELDKLLVFLRECNADLVVTKYRTVYESTSTVQSLDWPYDGNALPIEDRLDYSFAMHMLTFKTAAIRSCIIEHPITEHANYTDTEFVLKTVSAVGTAALFDADVYQYRMGREGQSVSLESWLTNIGTACKISLVLAQYYEDNIAHTANISQEVKRWALRQCIGSSVNKCRLYMRRGMGRKEYEEMTKFLNTLKLESSEVYVETLACFPFVRRGKHSYMSFIINAAPLRLKTIMRQLMQD</sequence>